<dbReference type="GO" id="GO:0003743">
    <property type="term" value="F:translation initiation factor activity"/>
    <property type="evidence" value="ECO:0007669"/>
    <property type="project" value="UniProtKB-KW"/>
</dbReference>
<dbReference type="AlphaFoldDB" id="A0A316UYQ6"/>
<dbReference type="GO" id="GO:0005852">
    <property type="term" value="C:eukaryotic translation initiation factor 3 complex"/>
    <property type="evidence" value="ECO:0007669"/>
    <property type="project" value="InterPro"/>
</dbReference>
<feature type="compositionally biased region" description="Low complexity" evidence="5">
    <location>
        <begin position="50"/>
        <end position="60"/>
    </location>
</feature>
<dbReference type="OrthoDB" id="20381at2759"/>
<dbReference type="Proteomes" id="UP000245884">
    <property type="component" value="Unassembled WGS sequence"/>
</dbReference>
<reference evidence="6 7" key="1">
    <citation type="journal article" date="2018" name="Mol. Biol. Evol.">
        <title>Broad Genomic Sampling Reveals a Smut Pathogenic Ancestry of the Fungal Clade Ustilaginomycotina.</title>
        <authorList>
            <person name="Kijpornyongpan T."/>
            <person name="Mondo S.J."/>
            <person name="Barry K."/>
            <person name="Sandor L."/>
            <person name="Lee J."/>
            <person name="Lipzen A."/>
            <person name="Pangilinan J."/>
            <person name="LaButti K."/>
            <person name="Hainaut M."/>
            <person name="Henrissat B."/>
            <person name="Grigoriev I.V."/>
            <person name="Spatafora J.W."/>
            <person name="Aime M.C."/>
        </authorList>
    </citation>
    <scope>NUCLEOTIDE SEQUENCE [LARGE SCALE GENOMIC DNA]</scope>
    <source>
        <strain evidence="6 7">MCA 5214</strain>
    </source>
</reference>
<feature type="compositionally biased region" description="Acidic residues" evidence="5">
    <location>
        <begin position="28"/>
        <end position="37"/>
    </location>
</feature>
<evidence type="ECO:0000313" key="6">
    <source>
        <dbReference type="EMBL" id="PWN29043.1"/>
    </source>
</evidence>
<dbReference type="PANTHER" id="PTHR21681:SF0">
    <property type="entry name" value="EUKARYOTIC TRANSLATION INITIATION FACTOR 3 SUBUNIT J"/>
    <property type="match status" value="1"/>
</dbReference>
<dbReference type="InterPro" id="IPR013906">
    <property type="entry name" value="eIF3j"/>
</dbReference>
<dbReference type="Pfam" id="PF08597">
    <property type="entry name" value="eIF3_subunit"/>
    <property type="match status" value="1"/>
</dbReference>
<feature type="compositionally biased region" description="Basic and acidic residues" evidence="5">
    <location>
        <begin position="70"/>
        <end position="83"/>
    </location>
</feature>
<evidence type="ECO:0000256" key="3">
    <source>
        <dbReference type="ARBA" id="ARBA00022917"/>
    </source>
</evidence>
<keyword evidence="3" id="KW-0648">Protein biosynthesis</keyword>
<dbReference type="EMBL" id="KZ819664">
    <property type="protein sequence ID" value="PWN29043.1"/>
    <property type="molecule type" value="Genomic_DNA"/>
</dbReference>
<evidence type="ECO:0000256" key="2">
    <source>
        <dbReference type="ARBA" id="ARBA00022540"/>
    </source>
</evidence>
<accession>A0A316UYQ6</accession>
<dbReference type="Gene3D" id="1.10.246.60">
    <property type="entry name" value="Eukaryotic translation initiation factor 3 like domains"/>
    <property type="match status" value="1"/>
</dbReference>
<dbReference type="RefSeq" id="XP_025363655.1">
    <property type="nucleotide sequence ID" value="XM_025508135.1"/>
</dbReference>
<feature type="region of interest" description="Disordered" evidence="5">
    <location>
        <begin position="1"/>
        <end position="87"/>
    </location>
</feature>
<feature type="region of interest" description="Disordered" evidence="5">
    <location>
        <begin position="231"/>
        <end position="289"/>
    </location>
</feature>
<evidence type="ECO:0000256" key="1">
    <source>
        <dbReference type="ARBA" id="ARBA00022490"/>
    </source>
</evidence>
<proteinExistence type="predicted"/>
<keyword evidence="1" id="KW-0963">Cytoplasm</keyword>
<gene>
    <name evidence="6" type="ORF">BDZ90DRAFT_259104</name>
</gene>
<dbReference type="GeneID" id="37029958"/>
<evidence type="ECO:0000256" key="4">
    <source>
        <dbReference type="ARBA" id="ARBA00029904"/>
    </source>
</evidence>
<evidence type="ECO:0000256" key="5">
    <source>
        <dbReference type="SAM" id="MobiDB-lite"/>
    </source>
</evidence>
<dbReference type="STRING" id="1569628.A0A316UYQ6"/>
<feature type="region of interest" description="Disordered" evidence="5">
    <location>
        <begin position="132"/>
        <end position="173"/>
    </location>
</feature>
<feature type="compositionally biased region" description="Low complexity" evidence="5">
    <location>
        <begin position="142"/>
        <end position="164"/>
    </location>
</feature>
<evidence type="ECO:0000313" key="7">
    <source>
        <dbReference type="Proteomes" id="UP000245884"/>
    </source>
</evidence>
<keyword evidence="2 6" id="KW-0396">Initiation factor</keyword>
<sequence>MSDWDASSGDEAPKKSVPLTSNRRGKFDDEDVEDDVKDDWGASSEDEAPKPSASTAAAAPAKKKMSFKQKVAEKEAAERRRMELGLAHGQDKEEIDVLEYDPIAARRAERAAQIRADVGNAADLLGVADIGDDDGDFDDIPKPAAKPKAAPGSSSSAATGPLPSWATASTPRTKTEWESLAASLYSSTLKTHAAKDAGGFAKHFVPALTKHLTTSMRDVDVRKLSTSVKGWAEEKTAAEQAARRAGGNMGGPAGSRAAAAAATAGGAKPKTVGTSSAKNTTDLKSYGDEALDDADAYDEDLDFM</sequence>
<keyword evidence="7" id="KW-1185">Reference proteome</keyword>
<feature type="compositionally biased region" description="Low complexity" evidence="5">
    <location>
        <begin position="254"/>
        <end position="267"/>
    </location>
</feature>
<organism evidence="6 7">
    <name type="scientific">Jaminaea rosea</name>
    <dbReference type="NCBI Taxonomy" id="1569628"/>
    <lineage>
        <taxon>Eukaryota</taxon>
        <taxon>Fungi</taxon>
        <taxon>Dikarya</taxon>
        <taxon>Basidiomycota</taxon>
        <taxon>Ustilaginomycotina</taxon>
        <taxon>Exobasidiomycetes</taxon>
        <taxon>Microstromatales</taxon>
        <taxon>Microstromatales incertae sedis</taxon>
        <taxon>Jaminaea</taxon>
    </lineage>
</organism>
<dbReference type="InterPro" id="IPR023194">
    <property type="entry name" value="eIF3-like_dom_sf"/>
</dbReference>
<protein>
    <recommendedName>
        <fullName evidence="4">Eukaryotic translation initiation factor 3 30 kDa subunit</fullName>
    </recommendedName>
</protein>
<feature type="compositionally biased region" description="Polar residues" evidence="5">
    <location>
        <begin position="272"/>
        <end position="283"/>
    </location>
</feature>
<dbReference type="PANTHER" id="PTHR21681">
    <property type="entry name" value="EUKARYOTIC TRANSLATION INITIATION FACTOR 3 SUBUNIT J"/>
    <property type="match status" value="1"/>
</dbReference>
<name>A0A316UYQ6_9BASI</name>